<evidence type="ECO:0000259" key="2">
    <source>
        <dbReference type="PROSITE" id="PS50853"/>
    </source>
</evidence>
<evidence type="ECO:0000256" key="1">
    <source>
        <dbReference type="SAM" id="Phobius"/>
    </source>
</evidence>
<dbReference type="SMART" id="SM00287">
    <property type="entry name" value="SH3b"/>
    <property type="match status" value="2"/>
</dbReference>
<dbReference type="InterPro" id="IPR036116">
    <property type="entry name" value="FN3_sf"/>
</dbReference>
<dbReference type="GeneID" id="83006325"/>
<gene>
    <name evidence="4" type="ORF">DW099_08480</name>
</gene>
<dbReference type="CDD" id="cd00063">
    <property type="entry name" value="FN3"/>
    <property type="match status" value="2"/>
</dbReference>
<dbReference type="PROSITE" id="PS50853">
    <property type="entry name" value="FN3"/>
    <property type="match status" value="2"/>
</dbReference>
<feature type="domain" description="Fibronectin type-III" evidence="2">
    <location>
        <begin position="622"/>
        <end position="714"/>
    </location>
</feature>
<keyword evidence="5" id="KW-1185">Reference proteome</keyword>
<name>A0A415E446_9FIRM</name>
<proteinExistence type="predicted"/>
<dbReference type="RefSeq" id="WP_067542458.1">
    <property type="nucleotide sequence ID" value="NZ_AP025567.1"/>
</dbReference>
<evidence type="ECO:0008006" key="6">
    <source>
        <dbReference type="Google" id="ProtNLM"/>
    </source>
</evidence>
<keyword evidence="1" id="KW-0472">Membrane</keyword>
<dbReference type="Gene3D" id="2.30.30.40">
    <property type="entry name" value="SH3 Domains"/>
    <property type="match status" value="2"/>
</dbReference>
<evidence type="ECO:0000313" key="4">
    <source>
        <dbReference type="EMBL" id="RHJ88426.1"/>
    </source>
</evidence>
<feature type="domain" description="SH3b" evidence="3">
    <location>
        <begin position="110"/>
        <end position="180"/>
    </location>
</feature>
<dbReference type="AlphaFoldDB" id="A0A415E446"/>
<dbReference type="SMART" id="SM00060">
    <property type="entry name" value="FN3"/>
    <property type="match status" value="2"/>
</dbReference>
<accession>A0A415E446</accession>
<reference evidence="4 5" key="1">
    <citation type="submission" date="2018-08" db="EMBL/GenBank/DDBJ databases">
        <title>A genome reference for cultivated species of the human gut microbiota.</title>
        <authorList>
            <person name="Zou Y."/>
            <person name="Xue W."/>
            <person name="Luo G."/>
        </authorList>
    </citation>
    <scope>NUCLEOTIDE SEQUENCE [LARGE SCALE GENOMIC DNA]</scope>
    <source>
        <strain evidence="4 5">AM07-24</strain>
    </source>
</reference>
<dbReference type="InterPro" id="IPR052354">
    <property type="entry name" value="Cell_Wall_Dynamics_Protein"/>
</dbReference>
<dbReference type="STRING" id="1776384.GCA_900086585_04045"/>
<dbReference type="SUPFAM" id="SSF49265">
    <property type="entry name" value="Fibronectin type III"/>
    <property type="match status" value="2"/>
</dbReference>
<dbReference type="PROSITE" id="PS51781">
    <property type="entry name" value="SH3B"/>
    <property type="match status" value="1"/>
</dbReference>
<feature type="transmembrane region" description="Helical" evidence="1">
    <location>
        <begin position="12"/>
        <end position="34"/>
    </location>
</feature>
<sequence length="896" mass="98813">MIKNKTQLNYKDILLVLLITGTMLITLTIVSYGASAPNASGRISESDGVNVRSSYSTSSSVVCTLPYNATVTISEEKYTVSGSSDKTKIWYYVSSAYGSGYIRSDLTSISYTSGITAKITKEANVRTGPGTTFSTVKKLSKGDSVKVVLKAAASGGSTWYKVNINGSYYYISASYLNLDTGSASNPPDIPSDNKNFEAQLAEFPTSYRAALRALHQKHPTWNFRAKKVGYSWSEALEKQISNVNANLVSISKPDAYKEVRSGTYNFATNTYIGKDGANWVAASKDAVAFYMDPRNWLEESSIFMFEPYTYDASYQKENIVKSILKTTALPSSASAYYVAAAQQVYGGQSYNISPTYLAAKTRIELGSSDFMIDGHSFTYGGKKYSGVYNTYNIGASDSADGSAATKGLVYAAGGSDGSGKSYLRPWNTLEKAVKGGAIYIANNFLDNNQYTAYLSRYNVLNGLGSVGTHQYATSVFSAATESSIMSSCYQDAGVFDEAFTFEIPVYENMPASVSPEPGSGNNNNYLDSLKVYEGDTLKSLTATFDRFTSSYKLKTKVSASSVTIKTTTNVNDAKVTVTGNTNLAVGTNKVTVKVTSSSGKVRYYYVTVVREKGDDNAYVPEKPTNVKVQSDSNEQVTLTWNGDAKATGYRVYWKKSGASSWSYNTVKDGTSWTKTMKYRGEIYEYKVAAYYEYKGEKIYSKESDVIKGATFGEANTLTGDLYSGYMTMKFNWDAIDGADGYRLRYKQTTSEKWNSVYVDGNTEVVKKMSYAGKEYEFKLAPYKKINGVRFISNEYSPLITVHTLQKPTVTLKNMYTKSIEVKWTEVGGITGYKVYRSTSKSGTYTLVKTVPAETTRFLNQGRTLGKRYYYKVRAYKDSIYDKTVYGPYSVVVSIKR</sequence>
<keyword evidence="1" id="KW-1133">Transmembrane helix</keyword>
<dbReference type="Proteomes" id="UP000284841">
    <property type="component" value="Unassembled WGS sequence"/>
</dbReference>
<dbReference type="InterPro" id="IPR003646">
    <property type="entry name" value="SH3-like_bac-type"/>
</dbReference>
<organism evidence="4 5">
    <name type="scientific">Emergencia timonensis</name>
    <dbReference type="NCBI Taxonomy" id="1776384"/>
    <lineage>
        <taxon>Bacteria</taxon>
        <taxon>Bacillati</taxon>
        <taxon>Bacillota</taxon>
        <taxon>Clostridia</taxon>
        <taxon>Peptostreptococcales</taxon>
        <taxon>Anaerovoracaceae</taxon>
        <taxon>Emergencia</taxon>
    </lineage>
</organism>
<comment type="caution">
    <text evidence="4">The sequence shown here is derived from an EMBL/GenBank/DDBJ whole genome shotgun (WGS) entry which is preliminary data.</text>
</comment>
<evidence type="ECO:0000313" key="5">
    <source>
        <dbReference type="Proteomes" id="UP000284841"/>
    </source>
</evidence>
<dbReference type="OrthoDB" id="9816557at2"/>
<dbReference type="PANTHER" id="PTHR34408:SF1">
    <property type="entry name" value="GLYCOSYL HYDROLASE FAMILY 19 DOMAIN-CONTAINING PROTEIN HI_1415"/>
    <property type="match status" value="1"/>
</dbReference>
<dbReference type="Gene3D" id="2.60.40.10">
    <property type="entry name" value="Immunoglobulins"/>
    <property type="match status" value="2"/>
</dbReference>
<dbReference type="InterPro" id="IPR003961">
    <property type="entry name" value="FN3_dom"/>
</dbReference>
<keyword evidence="1" id="KW-0812">Transmembrane</keyword>
<dbReference type="EMBL" id="QRMS01000002">
    <property type="protein sequence ID" value="RHJ88426.1"/>
    <property type="molecule type" value="Genomic_DNA"/>
</dbReference>
<evidence type="ECO:0000259" key="3">
    <source>
        <dbReference type="PROSITE" id="PS51781"/>
    </source>
</evidence>
<dbReference type="InterPro" id="IPR013783">
    <property type="entry name" value="Ig-like_fold"/>
</dbReference>
<protein>
    <recommendedName>
        <fullName evidence="6">Beta-N-acetylglucosaminidase</fullName>
    </recommendedName>
</protein>
<feature type="domain" description="Fibronectin type-III" evidence="2">
    <location>
        <begin position="803"/>
        <end position="896"/>
    </location>
</feature>
<dbReference type="PANTHER" id="PTHR34408">
    <property type="entry name" value="FAMILY PROTEIN, PUTATIVE-RELATED"/>
    <property type="match status" value="1"/>
</dbReference>
<dbReference type="Pfam" id="PF08239">
    <property type="entry name" value="SH3_3"/>
    <property type="match status" value="2"/>
</dbReference>